<reference evidence="2" key="2">
    <citation type="submission" date="2019-02" db="EMBL/GenBank/DDBJ databases">
        <title>Granulicella sibirica sp. nov., a psychrotolerant acidobacterium isolated from an organic soil layer in forested tundra, West Siberia.</title>
        <authorList>
            <person name="Oshkin I.Y."/>
            <person name="Kulichevskaya I.S."/>
            <person name="Rijpstra W.I.C."/>
            <person name="Sinninghe Damste J.S."/>
            <person name="Rakitin A.L."/>
            <person name="Ravin N.V."/>
            <person name="Dedysh S.N."/>
        </authorList>
    </citation>
    <scope>NUCLEOTIDE SEQUENCE [LARGE SCALE GENOMIC DNA]</scope>
    <source>
        <strain evidence="2">AF10</strain>
    </source>
</reference>
<protein>
    <submittedName>
        <fullName evidence="1">Uncharacterized protein</fullName>
    </submittedName>
</protein>
<dbReference type="SUPFAM" id="SSF142695">
    <property type="entry name" value="RibA-like"/>
    <property type="match status" value="1"/>
</dbReference>
<gene>
    <name evidence="1" type="ORF">GRAN_3809</name>
</gene>
<dbReference type="EMBL" id="RDSM01000003">
    <property type="protein sequence ID" value="RXH54705.1"/>
    <property type="molecule type" value="Genomic_DNA"/>
</dbReference>
<organism evidence="1 2">
    <name type="scientific">Granulicella sibirica</name>
    <dbReference type="NCBI Taxonomy" id="2479048"/>
    <lineage>
        <taxon>Bacteria</taxon>
        <taxon>Pseudomonadati</taxon>
        <taxon>Acidobacteriota</taxon>
        <taxon>Terriglobia</taxon>
        <taxon>Terriglobales</taxon>
        <taxon>Acidobacteriaceae</taxon>
        <taxon>Granulicella</taxon>
    </lineage>
</organism>
<proteinExistence type="predicted"/>
<dbReference type="AlphaFoldDB" id="A0A4Q0SUJ8"/>
<name>A0A4Q0SUJ8_9BACT</name>
<comment type="caution">
    <text evidence="1">The sequence shown here is derived from an EMBL/GenBank/DDBJ whole genome shotgun (WGS) entry which is preliminary data.</text>
</comment>
<dbReference type="InterPro" id="IPR036144">
    <property type="entry name" value="RibA-like_sf"/>
</dbReference>
<evidence type="ECO:0000313" key="2">
    <source>
        <dbReference type="Proteomes" id="UP000289437"/>
    </source>
</evidence>
<accession>A0A4Q0SUJ8</accession>
<evidence type="ECO:0000313" key="1">
    <source>
        <dbReference type="EMBL" id="RXH54705.1"/>
    </source>
</evidence>
<reference evidence="1 2" key="1">
    <citation type="submission" date="2018-11" db="EMBL/GenBank/DDBJ databases">
        <authorList>
            <person name="Mardanov A.V."/>
            <person name="Ravin N.V."/>
            <person name="Dedysh S.N."/>
        </authorList>
    </citation>
    <scope>NUCLEOTIDE SEQUENCE [LARGE SCALE GENOMIC DNA]</scope>
    <source>
        <strain evidence="1 2">AF10</strain>
    </source>
</reference>
<sequence length="105" mass="10954">MGAALEAIAAHGAGVVLMPYDEVTTLTEGLLRADDVETEGRSLAWAAGVLSELGVSAFSLLADSRRHAAALLEAGFDVIHSDSLCPESHLPHEELSQCIGAEDAR</sequence>
<dbReference type="Proteomes" id="UP000289437">
    <property type="component" value="Unassembled WGS sequence"/>
</dbReference>
<keyword evidence="2" id="KW-1185">Reference proteome</keyword>